<evidence type="ECO:0000313" key="8">
    <source>
        <dbReference type="EMBL" id="MCK8677216.1"/>
    </source>
</evidence>
<reference evidence="8 9" key="1">
    <citation type="submission" date="2022-04" db="EMBL/GenBank/DDBJ databases">
        <title>Streptomyces sp. nov. LCR6-01 isolated from Lichen of Dirinaria sp.</title>
        <authorList>
            <person name="Kanchanasin P."/>
            <person name="Tanasupawat S."/>
            <person name="Phongsopitanun W."/>
        </authorList>
    </citation>
    <scope>NUCLEOTIDE SEQUENCE [LARGE SCALE GENOMIC DNA]</scope>
    <source>
        <strain evidence="8 9">LCR6-01</strain>
    </source>
</reference>
<dbReference type="Pfam" id="PF00877">
    <property type="entry name" value="NLPC_P60"/>
    <property type="match status" value="1"/>
</dbReference>
<dbReference type="PROSITE" id="PS51935">
    <property type="entry name" value="NLPC_P60"/>
    <property type="match status" value="1"/>
</dbReference>
<dbReference type="PANTHER" id="PTHR47359">
    <property type="entry name" value="PEPTIDOGLYCAN DL-ENDOPEPTIDASE CWLO"/>
    <property type="match status" value="1"/>
</dbReference>
<evidence type="ECO:0000256" key="6">
    <source>
        <dbReference type="SAM" id="SignalP"/>
    </source>
</evidence>
<dbReference type="InterPro" id="IPR000064">
    <property type="entry name" value="NLP_P60_dom"/>
</dbReference>
<feature type="signal peptide" evidence="6">
    <location>
        <begin position="1"/>
        <end position="47"/>
    </location>
</feature>
<feature type="region of interest" description="Disordered" evidence="5">
    <location>
        <begin position="42"/>
        <end position="148"/>
    </location>
</feature>
<evidence type="ECO:0000256" key="1">
    <source>
        <dbReference type="ARBA" id="ARBA00007074"/>
    </source>
</evidence>
<protein>
    <submittedName>
        <fullName evidence="8">C40 family peptidase</fullName>
    </submittedName>
</protein>
<dbReference type="InterPro" id="IPR038765">
    <property type="entry name" value="Papain-like_cys_pep_sf"/>
</dbReference>
<comment type="caution">
    <text evidence="8">The sequence shown here is derived from an EMBL/GenBank/DDBJ whole genome shotgun (WGS) entry which is preliminary data.</text>
</comment>
<feature type="chain" id="PRO_5045680485" evidence="6">
    <location>
        <begin position="48"/>
        <end position="378"/>
    </location>
</feature>
<dbReference type="InterPro" id="IPR051794">
    <property type="entry name" value="PG_Endopeptidase_C40"/>
</dbReference>
<keyword evidence="2" id="KW-0645">Protease</keyword>
<comment type="similarity">
    <text evidence="1">Belongs to the peptidase C40 family.</text>
</comment>
<dbReference type="Proteomes" id="UP001522868">
    <property type="component" value="Unassembled WGS sequence"/>
</dbReference>
<evidence type="ECO:0000256" key="3">
    <source>
        <dbReference type="ARBA" id="ARBA00022801"/>
    </source>
</evidence>
<evidence type="ECO:0000256" key="5">
    <source>
        <dbReference type="SAM" id="MobiDB-lite"/>
    </source>
</evidence>
<feature type="compositionally biased region" description="Low complexity" evidence="5">
    <location>
        <begin position="42"/>
        <end position="62"/>
    </location>
</feature>
<name>A0ABT0I7B2_9ACTN</name>
<feature type="compositionally biased region" description="Basic and acidic residues" evidence="5">
    <location>
        <begin position="103"/>
        <end position="136"/>
    </location>
</feature>
<dbReference type="SUPFAM" id="SSF54001">
    <property type="entry name" value="Cysteine proteinases"/>
    <property type="match status" value="1"/>
</dbReference>
<evidence type="ECO:0000259" key="7">
    <source>
        <dbReference type="PROSITE" id="PS51935"/>
    </source>
</evidence>
<dbReference type="PANTHER" id="PTHR47359:SF3">
    <property type="entry name" value="NLP_P60 DOMAIN-CONTAINING PROTEIN-RELATED"/>
    <property type="match status" value="1"/>
</dbReference>
<feature type="compositionally biased region" description="Basic residues" evidence="5">
    <location>
        <begin position="1"/>
        <end position="12"/>
    </location>
</feature>
<feature type="domain" description="NlpC/P60" evidence="7">
    <location>
        <begin position="257"/>
        <end position="378"/>
    </location>
</feature>
<keyword evidence="6" id="KW-0732">Signal</keyword>
<evidence type="ECO:0000256" key="2">
    <source>
        <dbReference type="ARBA" id="ARBA00022670"/>
    </source>
</evidence>
<dbReference type="Gene3D" id="3.90.1720.10">
    <property type="entry name" value="endopeptidase domain like (from Nostoc punctiforme)"/>
    <property type="match status" value="1"/>
</dbReference>
<accession>A0ABT0I7B2</accession>
<evidence type="ECO:0000256" key="4">
    <source>
        <dbReference type="ARBA" id="ARBA00022807"/>
    </source>
</evidence>
<proteinExistence type="inferred from homology"/>
<keyword evidence="4" id="KW-0788">Thiol protease</keyword>
<keyword evidence="9" id="KW-1185">Reference proteome</keyword>
<organism evidence="8 9">
    <name type="scientific">Streptomyces lichenis</name>
    <dbReference type="NCBI Taxonomy" id="2306967"/>
    <lineage>
        <taxon>Bacteria</taxon>
        <taxon>Bacillati</taxon>
        <taxon>Actinomycetota</taxon>
        <taxon>Actinomycetes</taxon>
        <taxon>Kitasatosporales</taxon>
        <taxon>Streptomycetaceae</taxon>
        <taxon>Streptomyces</taxon>
    </lineage>
</organism>
<evidence type="ECO:0000313" key="9">
    <source>
        <dbReference type="Proteomes" id="UP001522868"/>
    </source>
</evidence>
<dbReference type="EMBL" id="JALPTH010000005">
    <property type="protein sequence ID" value="MCK8677216.1"/>
    <property type="molecule type" value="Genomic_DNA"/>
</dbReference>
<sequence>MPALASHRKPRSRTLPVLHGSSPAAVGVTTAAALASVALISSQSATAATAPPSGRTPTAGAPSPEEVSAKVDDLYRQAGGGDTGRTAAVRSGATAVGTAPAERPADRVTDRIDDRTADHVIDRIDTPPPRAEDRLPDAWTAPCPGDVRAGTVRDEAGCGEEDRTGGVAAETAPRVVKERSQSRLAQARLLLVRAAAERTPATGIPATGIPALGTPVEPRSTAVLAAARQLSVVPPSPPVAPVTAPAAPAAHATGSLGSEAARVVAFAEAQLGKPYVPGAAGPSSYDCSGLVRAAWKAAGVELPRDAGAQALAGTPVAMGQMRAGDLVFFHGGGAGPGPGGHVGIYKGDGMMIHAPGPGAGVREESVFSMPIHGSVRPA</sequence>
<feature type="region of interest" description="Disordered" evidence="5">
    <location>
        <begin position="1"/>
        <end position="22"/>
    </location>
</feature>
<gene>
    <name evidence="8" type="ORF">M1O15_07410</name>
</gene>
<keyword evidence="3" id="KW-0378">Hydrolase</keyword>